<dbReference type="GO" id="GO:0000166">
    <property type="term" value="F:nucleotide binding"/>
    <property type="evidence" value="ECO:0007669"/>
    <property type="project" value="UniProtKB-KW"/>
</dbReference>
<protein>
    <recommendedName>
        <fullName evidence="5">Molybdopterin synthase sulfur carrier subunit</fullName>
    </recommendedName>
    <alternativeName>
        <fullName evidence="11">MPT synthase subunit 1</fullName>
    </alternativeName>
    <alternativeName>
        <fullName evidence="8">Molybdenum cofactor biosynthesis protein D</fullName>
    </alternativeName>
    <alternativeName>
        <fullName evidence="10">Molybdopterin-converting factor small subunit</fullName>
    </alternativeName>
    <alternativeName>
        <fullName evidence="9">Molybdopterin-converting factor subunit 1</fullName>
    </alternativeName>
    <alternativeName>
        <fullName evidence="12">Sulfur carrier protein MoaD</fullName>
    </alternativeName>
</protein>
<dbReference type="RefSeq" id="WP_093050035.1">
    <property type="nucleotide sequence ID" value="NZ_FOGT01000005.1"/>
</dbReference>
<sequence length="79" mass="8678">MSIRILLFAELEEKVGTRQIEIAGSEMTAGEVRNTLLEKYPEVSAFNSAMMAINEEYAEDQDVVREGDLVAFIPPVSGG</sequence>
<reference evidence="14" key="1">
    <citation type="submission" date="2016-10" db="EMBL/GenBank/DDBJ databases">
        <authorList>
            <person name="Varghese N."/>
            <person name="Submissions S."/>
        </authorList>
    </citation>
    <scope>NUCLEOTIDE SEQUENCE [LARGE SCALE GENOMIC DNA]</scope>
    <source>
        <strain evidence="14">S9</strain>
    </source>
</reference>
<dbReference type="FunFam" id="3.10.20.30:FF:000010">
    <property type="entry name" value="Molybdopterin synthase sulfur carrier subunit"/>
    <property type="match status" value="1"/>
</dbReference>
<comment type="similarity">
    <text evidence="4">Belongs to the MoaD family.</text>
</comment>
<evidence type="ECO:0000313" key="14">
    <source>
        <dbReference type="Proteomes" id="UP000198571"/>
    </source>
</evidence>
<comment type="pathway">
    <text evidence="1">Cofactor biosynthesis; molybdopterin biosynthesis.</text>
</comment>
<gene>
    <name evidence="13" type="ORF">SAMN05518684_105222</name>
</gene>
<dbReference type="GO" id="GO:1990133">
    <property type="term" value="C:molybdopterin adenylyltransferase complex"/>
    <property type="evidence" value="ECO:0007669"/>
    <property type="project" value="TreeGrafter"/>
</dbReference>
<evidence type="ECO:0000256" key="1">
    <source>
        <dbReference type="ARBA" id="ARBA00005046"/>
    </source>
</evidence>
<comment type="function">
    <text evidence="6">Involved in sulfur transfer in the conversion of molybdopterin precursor Z to molybdopterin.</text>
</comment>
<dbReference type="InterPro" id="IPR003749">
    <property type="entry name" value="ThiS/MoaD-like"/>
</dbReference>
<dbReference type="Gene3D" id="3.10.20.30">
    <property type="match status" value="1"/>
</dbReference>
<evidence type="ECO:0000256" key="10">
    <source>
        <dbReference type="ARBA" id="ARBA00077809"/>
    </source>
</evidence>
<proteinExistence type="inferred from homology"/>
<dbReference type="SUPFAM" id="SSF54285">
    <property type="entry name" value="MoaD/ThiS"/>
    <property type="match status" value="1"/>
</dbReference>
<evidence type="ECO:0000256" key="7">
    <source>
        <dbReference type="ARBA" id="ARBA00063099"/>
    </source>
</evidence>
<dbReference type="STRING" id="1601833.SAMN05518684_105222"/>
<comment type="subunit">
    <text evidence="7">Heterotetramer of 2 MoaD subunits and 2 MoaE subunits. Forms a stable heterotetrameric complex of 2 MoaD and 2 MoeB during adenylation of MoaD by MoeB. During catalysis MoaD shuttles between the two heterotetrameric complexes.</text>
</comment>
<dbReference type="Proteomes" id="UP000198571">
    <property type="component" value="Unassembled WGS sequence"/>
</dbReference>
<dbReference type="Pfam" id="PF02597">
    <property type="entry name" value="ThiS"/>
    <property type="match status" value="1"/>
</dbReference>
<organism evidence="13 14">
    <name type="scientific">Salipaludibacillus aurantiacus</name>
    <dbReference type="NCBI Taxonomy" id="1601833"/>
    <lineage>
        <taxon>Bacteria</taxon>
        <taxon>Bacillati</taxon>
        <taxon>Bacillota</taxon>
        <taxon>Bacilli</taxon>
        <taxon>Bacillales</taxon>
        <taxon>Bacillaceae</taxon>
    </lineage>
</organism>
<evidence type="ECO:0000256" key="3">
    <source>
        <dbReference type="ARBA" id="ARBA00023150"/>
    </source>
</evidence>
<accession>A0A1H9TAH8</accession>
<evidence type="ECO:0000256" key="5">
    <source>
        <dbReference type="ARBA" id="ARBA00024247"/>
    </source>
</evidence>
<dbReference type="InterPro" id="IPR012675">
    <property type="entry name" value="Beta-grasp_dom_sf"/>
</dbReference>
<dbReference type="EMBL" id="FOGT01000005">
    <property type="protein sequence ID" value="SER94310.1"/>
    <property type="molecule type" value="Genomic_DNA"/>
</dbReference>
<evidence type="ECO:0000256" key="12">
    <source>
        <dbReference type="ARBA" id="ARBA00078992"/>
    </source>
</evidence>
<dbReference type="InterPro" id="IPR016155">
    <property type="entry name" value="Mopterin_synth/thiamin_S_b"/>
</dbReference>
<dbReference type="InterPro" id="IPR044672">
    <property type="entry name" value="MOCS2A"/>
</dbReference>
<keyword evidence="2" id="KW-0547">Nucleotide-binding</keyword>
<dbReference type="OrthoDB" id="9801945at2"/>
<evidence type="ECO:0000256" key="2">
    <source>
        <dbReference type="ARBA" id="ARBA00022741"/>
    </source>
</evidence>
<dbReference type="PANTHER" id="PTHR33359:SF1">
    <property type="entry name" value="MOLYBDOPTERIN SYNTHASE SULFUR CARRIER SUBUNIT"/>
    <property type="match status" value="1"/>
</dbReference>
<dbReference type="AlphaFoldDB" id="A0A1H9TAH8"/>
<keyword evidence="3" id="KW-0501">Molybdenum cofactor biosynthesis</keyword>
<dbReference type="PANTHER" id="PTHR33359">
    <property type="entry name" value="MOLYBDOPTERIN SYNTHASE SULFUR CARRIER SUBUNIT"/>
    <property type="match status" value="1"/>
</dbReference>
<evidence type="ECO:0000256" key="6">
    <source>
        <dbReference type="ARBA" id="ARBA00054425"/>
    </source>
</evidence>
<evidence type="ECO:0000256" key="11">
    <source>
        <dbReference type="ARBA" id="ARBA00078020"/>
    </source>
</evidence>
<keyword evidence="14" id="KW-1185">Reference proteome</keyword>
<name>A0A1H9TAH8_9BACI</name>
<dbReference type="CDD" id="cd00754">
    <property type="entry name" value="Ubl_MoaD"/>
    <property type="match status" value="1"/>
</dbReference>
<evidence type="ECO:0000313" key="13">
    <source>
        <dbReference type="EMBL" id="SER94310.1"/>
    </source>
</evidence>
<evidence type="ECO:0000256" key="9">
    <source>
        <dbReference type="ARBA" id="ARBA00076711"/>
    </source>
</evidence>
<dbReference type="GO" id="GO:0006777">
    <property type="term" value="P:Mo-molybdopterin cofactor biosynthetic process"/>
    <property type="evidence" value="ECO:0007669"/>
    <property type="project" value="UniProtKB-KW"/>
</dbReference>
<dbReference type="UniPathway" id="UPA00344"/>
<evidence type="ECO:0000256" key="8">
    <source>
        <dbReference type="ARBA" id="ARBA00075076"/>
    </source>
</evidence>
<dbReference type="NCBIfam" id="TIGR01682">
    <property type="entry name" value="moaD"/>
    <property type="match status" value="1"/>
</dbReference>
<evidence type="ECO:0000256" key="4">
    <source>
        <dbReference type="ARBA" id="ARBA00024200"/>
    </source>
</evidence>